<evidence type="ECO:0000256" key="1">
    <source>
        <dbReference type="SAM" id="Phobius"/>
    </source>
</evidence>
<proteinExistence type="predicted"/>
<evidence type="ECO:0000313" key="2">
    <source>
        <dbReference type="EMBL" id="CAB4661948.1"/>
    </source>
</evidence>
<feature type="transmembrane region" description="Helical" evidence="1">
    <location>
        <begin position="41"/>
        <end position="64"/>
    </location>
</feature>
<dbReference type="EMBL" id="CAEZWV010000003">
    <property type="protein sequence ID" value="CAB4661948.1"/>
    <property type="molecule type" value="Genomic_DNA"/>
</dbReference>
<keyword evidence="1" id="KW-0812">Transmembrane</keyword>
<keyword evidence="1" id="KW-1133">Transmembrane helix</keyword>
<name>A0A6J6LLJ8_9ZZZZ</name>
<gene>
    <name evidence="2" type="ORF">UFOPK2295_00239</name>
</gene>
<organism evidence="2">
    <name type="scientific">freshwater metagenome</name>
    <dbReference type="NCBI Taxonomy" id="449393"/>
    <lineage>
        <taxon>unclassified sequences</taxon>
        <taxon>metagenomes</taxon>
        <taxon>ecological metagenomes</taxon>
    </lineage>
</organism>
<accession>A0A6J6LLJ8</accession>
<reference evidence="2" key="1">
    <citation type="submission" date="2020-05" db="EMBL/GenBank/DDBJ databases">
        <authorList>
            <person name="Chiriac C."/>
            <person name="Salcher M."/>
            <person name="Ghai R."/>
            <person name="Kavagutti S V."/>
        </authorList>
    </citation>
    <scope>NUCLEOTIDE SEQUENCE</scope>
</reference>
<dbReference type="AlphaFoldDB" id="A0A6J6LLJ8"/>
<keyword evidence="1" id="KW-0472">Membrane</keyword>
<sequence>MKRHIFSGVFVLAPVFSSVHLVRERYVFQRRNLFDRDVTSVELIAGCHLLICVISLWVVCEALIGLKNARVISHAPESSHHRRFSALLLGGLAIIGHSQSPEVHRVDVAEEAGLPVELMLTPSMAALLIRDILQRRRNQIRRGLMPDVLCDEETVLLSQVQRKAKEALPAMVVGELDQSLPVVKVLTDVVERKEKTRLCKSEKPLFIVCLYGYPEVKSRQGSRASFRKKRALELLVWLSLNRDRPRRSAARTALWHIDVSDATFSTVVSDMRRGLSELDSSLNRAEFLPTTYSDELLLSHRITTDYELLREALDAFRTDCLNHQTLADQLSEIRDVPFSGTSYEWADLDGTTTRLIITAMQASQELAEFARSKGDAELMMTAVAAGLRVMPGCEELLQIQEEFLAMKATSRSLV</sequence>
<protein>
    <submittedName>
        <fullName evidence="2">Unannotated protein</fullName>
    </submittedName>
</protein>